<dbReference type="InterPro" id="IPR024399">
    <property type="entry name" value="DUF2628"/>
</dbReference>
<proteinExistence type="predicted"/>
<reference evidence="2" key="1">
    <citation type="journal article" date="2023" name="Int. J. Syst. Evol. Microbiol.">
        <title>Methylocystis iwaonis sp. nov., a type II methane-oxidizing bacterium from surface soil of a rice paddy field in Japan, and emended description of the genus Methylocystis (ex Whittenbury et al. 1970) Bowman et al. 1993.</title>
        <authorList>
            <person name="Kaise H."/>
            <person name="Sawadogo J.B."/>
            <person name="Alam M.S."/>
            <person name="Ueno C."/>
            <person name="Dianou D."/>
            <person name="Shinjo R."/>
            <person name="Asakawa S."/>
        </authorList>
    </citation>
    <scope>NUCLEOTIDE SEQUENCE</scope>
    <source>
        <strain evidence="2">LMG27198</strain>
    </source>
</reference>
<dbReference type="Proteomes" id="UP001144323">
    <property type="component" value="Unassembled WGS sequence"/>
</dbReference>
<evidence type="ECO:0000313" key="2">
    <source>
        <dbReference type="EMBL" id="GLI92429.1"/>
    </source>
</evidence>
<keyword evidence="3" id="KW-1185">Reference proteome</keyword>
<name>A0A9W6GSX3_9HYPH</name>
<protein>
    <recommendedName>
        <fullName evidence="4">DUF2628 domain-containing protein</fullName>
    </recommendedName>
</protein>
<gene>
    <name evidence="2" type="ORF">LMG27198_14210</name>
</gene>
<dbReference type="Pfam" id="PF10947">
    <property type="entry name" value="DUF2628"/>
    <property type="match status" value="1"/>
</dbReference>
<evidence type="ECO:0000256" key="1">
    <source>
        <dbReference type="SAM" id="Phobius"/>
    </source>
</evidence>
<comment type="caution">
    <text evidence="2">The sequence shown here is derived from an EMBL/GenBank/DDBJ whole genome shotgun (WGS) entry which is preliminary data.</text>
</comment>
<dbReference type="AlphaFoldDB" id="A0A9W6GSX3"/>
<keyword evidence="1" id="KW-0472">Membrane</keyword>
<dbReference type="RefSeq" id="WP_281801646.1">
    <property type="nucleotide sequence ID" value="NZ_BSEC01000001.1"/>
</dbReference>
<organism evidence="2 3">
    <name type="scientific">Methylocystis echinoides</name>
    <dbReference type="NCBI Taxonomy" id="29468"/>
    <lineage>
        <taxon>Bacteria</taxon>
        <taxon>Pseudomonadati</taxon>
        <taxon>Pseudomonadota</taxon>
        <taxon>Alphaproteobacteria</taxon>
        <taxon>Hyphomicrobiales</taxon>
        <taxon>Methylocystaceae</taxon>
        <taxon>Methylocystis</taxon>
    </lineage>
</organism>
<evidence type="ECO:0008006" key="4">
    <source>
        <dbReference type="Google" id="ProtNLM"/>
    </source>
</evidence>
<keyword evidence="1" id="KW-0812">Transmembrane</keyword>
<sequence length="131" mass="14164">MTSFTVHIPPTPPGQQPAPEQIVFLRDSFSPAAAAFGPLWFLWKRAWAPAILWTLVLAAIAGVGALLKVPVDAMSVAGLAAAVFLGFEGGRLLAWSLQRRGYVESDVVLGENQEEAELVYFERLRAAEKSA</sequence>
<accession>A0A9W6GSX3</accession>
<evidence type="ECO:0000313" key="3">
    <source>
        <dbReference type="Proteomes" id="UP001144323"/>
    </source>
</evidence>
<dbReference type="EMBL" id="BSEC01000001">
    <property type="protein sequence ID" value="GLI92429.1"/>
    <property type="molecule type" value="Genomic_DNA"/>
</dbReference>
<feature type="transmembrane region" description="Helical" evidence="1">
    <location>
        <begin position="46"/>
        <end position="67"/>
    </location>
</feature>
<keyword evidence="1" id="KW-1133">Transmembrane helix</keyword>